<evidence type="ECO:0000313" key="2">
    <source>
        <dbReference type="Proteomes" id="UP000026915"/>
    </source>
</evidence>
<protein>
    <submittedName>
        <fullName evidence="1">Uncharacterized protein</fullName>
    </submittedName>
</protein>
<reference evidence="1 2" key="1">
    <citation type="journal article" date="2013" name="Genome Biol.">
        <title>The genome sequence of the most widely cultivated cacao type and its use to identify candidate genes regulating pod color.</title>
        <authorList>
            <person name="Motamayor J.C."/>
            <person name="Mockaitis K."/>
            <person name="Schmutz J."/>
            <person name="Haiminen N."/>
            <person name="Iii D.L."/>
            <person name="Cornejo O."/>
            <person name="Findley S.D."/>
            <person name="Zheng P."/>
            <person name="Utro F."/>
            <person name="Royaert S."/>
            <person name="Saski C."/>
            <person name="Jenkins J."/>
            <person name="Podicheti R."/>
            <person name="Zhao M."/>
            <person name="Scheffler B.E."/>
            <person name="Stack J.C."/>
            <person name="Feltus F.A."/>
            <person name="Mustiga G.M."/>
            <person name="Amores F."/>
            <person name="Phillips W."/>
            <person name="Marelli J.P."/>
            <person name="May G.D."/>
            <person name="Shapiro H."/>
            <person name="Ma J."/>
            <person name="Bustamante C.D."/>
            <person name="Schnell R.J."/>
            <person name="Main D."/>
            <person name="Gilbert D."/>
            <person name="Parida L."/>
            <person name="Kuhn D.N."/>
        </authorList>
    </citation>
    <scope>NUCLEOTIDE SEQUENCE [LARGE SCALE GENOMIC DNA]</scope>
    <source>
        <strain evidence="2">cv. Matina 1-6</strain>
    </source>
</reference>
<dbReference type="InParanoid" id="A0A061G7F8"/>
<accession>A0A061G7F8</accession>
<evidence type="ECO:0000313" key="1">
    <source>
        <dbReference type="EMBL" id="EOY22979.1"/>
    </source>
</evidence>
<organism evidence="1 2">
    <name type="scientific">Theobroma cacao</name>
    <name type="common">Cacao</name>
    <name type="synonym">Cocoa</name>
    <dbReference type="NCBI Taxonomy" id="3641"/>
    <lineage>
        <taxon>Eukaryota</taxon>
        <taxon>Viridiplantae</taxon>
        <taxon>Streptophyta</taxon>
        <taxon>Embryophyta</taxon>
        <taxon>Tracheophyta</taxon>
        <taxon>Spermatophyta</taxon>
        <taxon>Magnoliopsida</taxon>
        <taxon>eudicotyledons</taxon>
        <taxon>Gunneridae</taxon>
        <taxon>Pentapetalae</taxon>
        <taxon>rosids</taxon>
        <taxon>malvids</taxon>
        <taxon>Malvales</taxon>
        <taxon>Malvaceae</taxon>
        <taxon>Byttnerioideae</taxon>
        <taxon>Theobroma</taxon>
    </lineage>
</organism>
<dbReference type="STRING" id="3641.A0A061G7F8"/>
<proteinExistence type="predicted"/>
<gene>
    <name evidence="1" type="ORF">TCM_015000</name>
</gene>
<dbReference type="HOGENOM" id="CLU_2872158_0_0_1"/>
<dbReference type="Proteomes" id="UP000026915">
    <property type="component" value="Chromosome 3"/>
</dbReference>
<dbReference type="EMBL" id="CM001881">
    <property type="protein sequence ID" value="EOY22979.1"/>
    <property type="molecule type" value="Genomic_DNA"/>
</dbReference>
<name>A0A061G7F8_THECC</name>
<sequence>MVVMFSRPISWIMSLNGDAVVPFMSTRIMSGNLSYVLHNTSVATIMVDYAAFETNEERALWNTP</sequence>
<dbReference type="AlphaFoldDB" id="A0A061G7F8"/>
<keyword evidence="2" id="KW-1185">Reference proteome</keyword>
<dbReference type="Gramene" id="EOY22979">
    <property type="protein sequence ID" value="EOY22979"/>
    <property type="gene ID" value="TCM_015000"/>
</dbReference>